<sequence length="337" mass="34569">MQLRRVPSAGGRYPVEAHVVHRGTAWRYDPVRHALAAPAPSATSTSDIRIVLSLNPVRTWWRYGPRSLPVLLLDLGHALGALLAAAAALGHPARAATGPGVDVLAEWAGLPHTGGVVRWPGCAPEFPLAVVEIGDVLTVPLATPAERTPVPEPLLDDIVAAHGEAAWDQLIAALAEFGAGTPEQAWQWHGPAPAVPDLLSRVAAPWEAIDPGHVPAGLTSAAAPMAVGRIAMLEVAGNDLVADLAPRSCGQPEVLGAGALLVATGTVDPDPPTAFAEHLGAGLAVHAAWLAATGLGLPARPVGCWIDTVLRSAAGPARLLHALAIGGRALIEEDGTT</sequence>
<dbReference type="SUPFAM" id="SSF55469">
    <property type="entry name" value="FMN-dependent nitroreductase-like"/>
    <property type="match status" value="2"/>
</dbReference>
<dbReference type="EMBL" id="RBXX01000002">
    <property type="protein sequence ID" value="RKT88915.1"/>
    <property type="molecule type" value="Genomic_DNA"/>
</dbReference>
<accession>A0A1I5CBP5</accession>
<dbReference type="Proteomes" id="UP000199398">
    <property type="component" value="Unassembled WGS sequence"/>
</dbReference>
<dbReference type="Gene3D" id="3.40.109.10">
    <property type="entry name" value="NADH Oxidase"/>
    <property type="match status" value="2"/>
</dbReference>
<dbReference type="STRING" id="455193.SAMN05421805_107122"/>
<reference evidence="1 4" key="2">
    <citation type="submission" date="2018-10" db="EMBL/GenBank/DDBJ databases">
        <title>Sequencing the genomes of 1000 actinobacteria strains.</title>
        <authorList>
            <person name="Klenk H.-P."/>
        </authorList>
    </citation>
    <scope>NUCLEOTIDE SEQUENCE [LARGE SCALE GENOMIC DNA]</scope>
    <source>
        <strain evidence="1 4">DSM 45119</strain>
    </source>
</reference>
<evidence type="ECO:0000313" key="2">
    <source>
        <dbReference type="EMBL" id="SFN84061.1"/>
    </source>
</evidence>
<dbReference type="GO" id="GO:0016491">
    <property type="term" value="F:oxidoreductase activity"/>
    <property type="evidence" value="ECO:0007669"/>
    <property type="project" value="InterPro"/>
</dbReference>
<evidence type="ECO:0000313" key="4">
    <source>
        <dbReference type="Proteomes" id="UP000270697"/>
    </source>
</evidence>
<dbReference type="Proteomes" id="UP000270697">
    <property type="component" value="Unassembled WGS sequence"/>
</dbReference>
<keyword evidence="4" id="KW-1185">Reference proteome</keyword>
<proteinExistence type="predicted"/>
<dbReference type="AlphaFoldDB" id="A0A1I5CBP5"/>
<protein>
    <recommendedName>
        <fullName evidence="5">Nitroreductase family protein</fullName>
    </recommendedName>
</protein>
<organism evidence="2 3">
    <name type="scientific">Saccharopolyspora antimicrobica</name>
    <dbReference type="NCBI Taxonomy" id="455193"/>
    <lineage>
        <taxon>Bacteria</taxon>
        <taxon>Bacillati</taxon>
        <taxon>Actinomycetota</taxon>
        <taxon>Actinomycetes</taxon>
        <taxon>Pseudonocardiales</taxon>
        <taxon>Pseudonocardiaceae</taxon>
        <taxon>Saccharopolyspora</taxon>
    </lineage>
</organism>
<reference evidence="2 3" key="1">
    <citation type="submission" date="2016-10" db="EMBL/GenBank/DDBJ databases">
        <authorList>
            <person name="de Groot N.N."/>
        </authorList>
    </citation>
    <scope>NUCLEOTIDE SEQUENCE [LARGE SCALE GENOMIC DNA]</scope>
    <source>
        <strain evidence="2 3">CPCC 201259</strain>
    </source>
</reference>
<dbReference type="InterPro" id="IPR000415">
    <property type="entry name" value="Nitroreductase-like"/>
</dbReference>
<gene>
    <name evidence="1" type="ORF">ATL45_7359</name>
    <name evidence="2" type="ORF">SAMN05421805_107122</name>
</gene>
<name>A0A1I5CBP5_9PSEU</name>
<evidence type="ECO:0000313" key="3">
    <source>
        <dbReference type="Proteomes" id="UP000199398"/>
    </source>
</evidence>
<dbReference type="EMBL" id="FOUP01000007">
    <property type="protein sequence ID" value="SFN84061.1"/>
    <property type="molecule type" value="Genomic_DNA"/>
</dbReference>
<evidence type="ECO:0000313" key="1">
    <source>
        <dbReference type="EMBL" id="RKT88915.1"/>
    </source>
</evidence>
<evidence type="ECO:0008006" key="5">
    <source>
        <dbReference type="Google" id="ProtNLM"/>
    </source>
</evidence>